<organism evidence="3">
    <name type="scientific">Caenorhabditis brenneri</name>
    <name type="common">Nematode worm</name>
    <dbReference type="NCBI Taxonomy" id="135651"/>
    <lineage>
        <taxon>Eukaryota</taxon>
        <taxon>Metazoa</taxon>
        <taxon>Ecdysozoa</taxon>
        <taxon>Nematoda</taxon>
        <taxon>Chromadorea</taxon>
        <taxon>Rhabditida</taxon>
        <taxon>Rhabditina</taxon>
        <taxon>Rhabditomorpha</taxon>
        <taxon>Rhabditoidea</taxon>
        <taxon>Rhabditidae</taxon>
        <taxon>Peloderinae</taxon>
        <taxon>Caenorhabditis</taxon>
    </lineage>
</organism>
<dbReference type="eggNOG" id="ENOG502TAWG">
    <property type="taxonomic scope" value="Eukaryota"/>
</dbReference>
<evidence type="ECO:0000313" key="2">
    <source>
        <dbReference type="EMBL" id="EGT32938.1"/>
    </source>
</evidence>
<dbReference type="InParanoid" id="G0PKR3"/>
<evidence type="ECO:0000256" key="1">
    <source>
        <dbReference type="SAM" id="Coils"/>
    </source>
</evidence>
<dbReference type="HOGENOM" id="CLU_683746_0_0_1"/>
<protein>
    <submittedName>
        <fullName evidence="2">Uncharacterized protein</fullName>
    </submittedName>
</protein>
<evidence type="ECO:0000313" key="3">
    <source>
        <dbReference type="Proteomes" id="UP000008068"/>
    </source>
</evidence>
<proteinExistence type="predicted"/>
<dbReference type="OMA" id="AREMWED"/>
<dbReference type="EMBL" id="GL380920">
    <property type="protein sequence ID" value="EGT32938.1"/>
    <property type="molecule type" value="Genomic_DNA"/>
</dbReference>
<gene>
    <name evidence="2" type="ORF">CAEBREN_08797</name>
</gene>
<name>G0PKR3_CAEBE</name>
<feature type="coiled-coil region" evidence="1">
    <location>
        <begin position="153"/>
        <end position="195"/>
    </location>
</feature>
<keyword evidence="3" id="KW-1185">Reference proteome</keyword>
<accession>G0PKR3</accession>
<dbReference type="Proteomes" id="UP000008068">
    <property type="component" value="Unassembled WGS sequence"/>
</dbReference>
<dbReference type="OrthoDB" id="5852160at2759"/>
<dbReference type="AlphaFoldDB" id="G0PKR3"/>
<reference evidence="3" key="1">
    <citation type="submission" date="2011-07" db="EMBL/GenBank/DDBJ databases">
        <authorList>
            <consortium name="Caenorhabditis brenneri Sequencing and Analysis Consortium"/>
            <person name="Wilson R.K."/>
        </authorList>
    </citation>
    <scope>NUCLEOTIDE SEQUENCE [LARGE SCALE GENOMIC DNA]</scope>
    <source>
        <strain evidence="3">PB2801</strain>
    </source>
</reference>
<sequence length="403" mass="42336">MYRSLETTAEKRKKFLRRCENLSKVLQASKAMQMRYTLIPKAALNKVTVAGIRDTKLGRIGKDGKPVGANVVRVNNPSPGTNSDFPRVCIDPKGISNKNNPHIKVPAGAVKAAEVAQVGLKVTGRVLLIVSIVATGIRIGNTIYDEFHIEEEIDAMEEIVDCLKEDKKNNNTQEVREALETAEELLEDARDCKRNPGKKTFLTVLCTGGEWGGAIGMGFAGAQGGAAVGAVGGPIGAIGGAVAGSVLGAMAGSELGGSAVENFKCDDNGLSTEAHSSLIDIGKNADGKIIPIRGNVFVGKGLEVGANASLFEHGRDNGDSLKIGRVGANYGITNKGVDVGVEGKVAWTEIKDGNKEIGMGLNVDTGFKVNSQGVDVSVLGFGVKIGEDGAGFKLPFLNMFWKN</sequence>
<dbReference type="STRING" id="135651.G0PKR3"/>
<keyword evidence="1" id="KW-0175">Coiled coil</keyword>